<dbReference type="Proteomes" id="UP000070544">
    <property type="component" value="Unassembled WGS sequence"/>
</dbReference>
<evidence type="ECO:0000313" key="2">
    <source>
        <dbReference type="EMBL" id="KXS22575.1"/>
    </source>
</evidence>
<feature type="compositionally biased region" description="Pro residues" evidence="1">
    <location>
        <begin position="50"/>
        <end position="76"/>
    </location>
</feature>
<reference evidence="2 3" key="1">
    <citation type="journal article" date="2015" name="Genome Biol. Evol.">
        <title>Phylogenomic analyses indicate that early fungi evolved digesting cell walls of algal ancestors of land plants.</title>
        <authorList>
            <person name="Chang Y."/>
            <person name="Wang S."/>
            <person name="Sekimoto S."/>
            <person name="Aerts A.L."/>
            <person name="Choi C."/>
            <person name="Clum A."/>
            <person name="LaButti K.M."/>
            <person name="Lindquist E.A."/>
            <person name="Yee Ngan C."/>
            <person name="Ohm R.A."/>
            <person name="Salamov A.A."/>
            <person name="Grigoriev I.V."/>
            <person name="Spatafora J.W."/>
            <person name="Berbee M.L."/>
        </authorList>
    </citation>
    <scope>NUCLEOTIDE SEQUENCE [LARGE SCALE GENOMIC DNA]</scope>
    <source>
        <strain evidence="2 3">JEL478</strain>
    </source>
</reference>
<keyword evidence="3" id="KW-1185">Reference proteome</keyword>
<feature type="compositionally biased region" description="Pro residues" evidence="1">
    <location>
        <begin position="23"/>
        <end position="42"/>
    </location>
</feature>
<evidence type="ECO:0000256" key="1">
    <source>
        <dbReference type="SAM" id="MobiDB-lite"/>
    </source>
</evidence>
<dbReference type="OrthoDB" id="203796at2759"/>
<organism evidence="2 3">
    <name type="scientific">Gonapodya prolifera (strain JEL478)</name>
    <name type="common">Monoblepharis prolifera</name>
    <dbReference type="NCBI Taxonomy" id="1344416"/>
    <lineage>
        <taxon>Eukaryota</taxon>
        <taxon>Fungi</taxon>
        <taxon>Fungi incertae sedis</taxon>
        <taxon>Chytridiomycota</taxon>
        <taxon>Chytridiomycota incertae sedis</taxon>
        <taxon>Monoblepharidomycetes</taxon>
        <taxon>Monoblepharidales</taxon>
        <taxon>Gonapodyaceae</taxon>
        <taxon>Gonapodya</taxon>
    </lineage>
</organism>
<dbReference type="EMBL" id="KQ965731">
    <property type="protein sequence ID" value="KXS22575.1"/>
    <property type="molecule type" value="Genomic_DNA"/>
</dbReference>
<feature type="region of interest" description="Disordered" evidence="1">
    <location>
        <begin position="23"/>
        <end position="85"/>
    </location>
</feature>
<accession>A0A139B1G2</accession>
<evidence type="ECO:0000313" key="3">
    <source>
        <dbReference type="Proteomes" id="UP000070544"/>
    </source>
</evidence>
<sequence>MAPPNLPPPPSYEEAVKIAHAPPPLVAAPQFAPPPFPPPPGTPSYDGHQVPPPPAPAPAPAQAPTSPAPAPVPAQAPPSFQSQPPAIFDISIVPKGFVMLQGQQPIFTDPSVVEIQHNSDGDVKTYSPITATNTDELFHYFLTYADRPTVFVRICGTHVEHYTTVEHFTDNQGHRHTRVVQHQRTVTDFDFRMVCAGCGADHEALSMRVTLSLSQTPLGRIQLLLTRMVLPRRAPRLCRRHSRPTEMDPRRP</sequence>
<gene>
    <name evidence="2" type="ORF">M427DRAFT_175611</name>
</gene>
<dbReference type="AlphaFoldDB" id="A0A139B1G2"/>
<proteinExistence type="predicted"/>
<protein>
    <submittedName>
        <fullName evidence="2">Uncharacterized protein</fullName>
    </submittedName>
</protein>
<name>A0A139B1G2_GONPJ</name>